<evidence type="ECO:0000256" key="4">
    <source>
        <dbReference type="ARBA" id="ARBA00022832"/>
    </source>
</evidence>
<evidence type="ECO:0000256" key="5">
    <source>
        <dbReference type="ARBA" id="ARBA00022857"/>
    </source>
</evidence>
<dbReference type="FunFam" id="3.40.30.10:FF:000243">
    <property type="entry name" value="Prostamide/prostaglandin F synthase"/>
    <property type="match status" value="1"/>
</dbReference>
<dbReference type="GO" id="GO:0001516">
    <property type="term" value="P:prostaglandin biosynthetic process"/>
    <property type="evidence" value="ECO:0007669"/>
    <property type="project" value="TreeGrafter"/>
</dbReference>
<evidence type="ECO:0000313" key="15">
    <source>
        <dbReference type="Proteomes" id="UP000694844"/>
    </source>
</evidence>
<comment type="subcellular location">
    <subcellularLocation>
        <location evidence="1">Cytoplasm</location>
        <location evidence="1">Cytosol</location>
    </subcellularLocation>
</comment>
<evidence type="ECO:0000256" key="6">
    <source>
        <dbReference type="ARBA" id="ARBA00023002"/>
    </source>
</evidence>
<comment type="similarity">
    <text evidence="9">Belongs to the peroxiredoxin-like PRXL2 family. Prostamide/prostaglandin F synthase subfamily.</text>
</comment>
<gene>
    <name evidence="16" type="primary">LOC111132326</name>
</gene>
<keyword evidence="15" id="KW-1185">Reference proteome</keyword>
<keyword evidence="2" id="KW-0963">Cytoplasm</keyword>
<dbReference type="RefSeq" id="XP_022335837.1">
    <property type="nucleotide sequence ID" value="XM_022480129.1"/>
</dbReference>
<dbReference type="GO" id="GO:0047017">
    <property type="term" value="F:prostaglandin F synthase activity"/>
    <property type="evidence" value="ECO:0007669"/>
    <property type="project" value="TreeGrafter"/>
</dbReference>
<evidence type="ECO:0000256" key="3">
    <source>
        <dbReference type="ARBA" id="ARBA00022516"/>
    </source>
</evidence>
<evidence type="ECO:0000256" key="1">
    <source>
        <dbReference type="ARBA" id="ARBA00004514"/>
    </source>
</evidence>
<accession>A0A8B8E5H2</accession>
<comment type="catalytic activity">
    <reaction evidence="13">
        <text>prostaglandin H2 + [thioredoxin]-dithiol = prostaglandin F2alpha + [thioredoxin]-disulfide</text>
        <dbReference type="Rhea" id="RHEA:28214"/>
        <dbReference type="Rhea" id="RHEA-COMP:10698"/>
        <dbReference type="Rhea" id="RHEA-COMP:10700"/>
        <dbReference type="ChEBI" id="CHEBI:29950"/>
        <dbReference type="ChEBI" id="CHEBI:50058"/>
        <dbReference type="ChEBI" id="CHEBI:57404"/>
        <dbReference type="ChEBI" id="CHEBI:57405"/>
        <dbReference type="EC" id="1.11.1.20"/>
    </reaction>
</comment>
<evidence type="ECO:0000256" key="11">
    <source>
        <dbReference type="ARBA" id="ARBA00040768"/>
    </source>
</evidence>
<dbReference type="PANTHER" id="PTHR28630:SF29">
    <property type="entry name" value="PROSTAMIDE_PROSTAGLANDIN F SYNTHASE"/>
    <property type="match status" value="1"/>
</dbReference>
<evidence type="ECO:0000256" key="9">
    <source>
        <dbReference type="ARBA" id="ARBA00037965"/>
    </source>
</evidence>
<dbReference type="KEGG" id="cvn:111132326"/>
<evidence type="ECO:0000313" key="16">
    <source>
        <dbReference type="RefSeq" id="XP_022335837.1"/>
    </source>
</evidence>
<evidence type="ECO:0000256" key="12">
    <source>
        <dbReference type="ARBA" id="ARBA00041838"/>
    </source>
</evidence>
<evidence type="ECO:0000256" key="2">
    <source>
        <dbReference type="ARBA" id="ARBA00022490"/>
    </source>
</evidence>
<dbReference type="PANTHER" id="PTHR28630">
    <property type="match status" value="1"/>
</dbReference>
<organism evidence="15 16">
    <name type="scientific">Crassostrea virginica</name>
    <name type="common">Eastern oyster</name>
    <dbReference type="NCBI Taxonomy" id="6565"/>
    <lineage>
        <taxon>Eukaryota</taxon>
        <taxon>Metazoa</taxon>
        <taxon>Spiralia</taxon>
        <taxon>Lophotrochozoa</taxon>
        <taxon>Mollusca</taxon>
        <taxon>Bivalvia</taxon>
        <taxon>Autobranchia</taxon>
        <taxon>Pteriomorphia</taxon>
        <taxon>Ostreida</taxon>
        <taxon>Ostreoidea</taxon>
        <taxon>Ostreidae</taxon>
        <taxon>Crassostrea</taxon>
    </lineage>
</organism>
<dbReference type="EC" id="1.11.1.20" evidence="10"/>
<keyword evidence="5" id="KW-0521">NADP</keyword>
<reference evidence="16" key="1">
    <citation type="submission" date="2025-08" db="UniProtKB">
        <authorList>
            <consortium name="RefSeq"/>
        </authorList>
    </citation>
    <scope>IDENTIFICATION</scope>
    <source>
        <tissue evidence="16">Whole sample</tissue>
    </source>
</reference>
<dbReference type="CDD" id="cd02970">
    <property type="entry name" value="PRX_like2"/>
    <property type="match status" value="1"/>
</dbReference>
<sequence>MELAKIAKSLVRCVTTGEPFCRLSAKQLSTIQPQLAANNVRLIGIGLEEVGVEQFIQGNFFTGELYIDTKKQCYKKLGFKRLNFLSVFPSVLSKSSRDALNKAKQENISGDFRGDVYQNGGTLVIAPGGKVLLLYKQENPSDHINTSEILQVLGINAES</sequence>
<keyword evidence="3" id="KW-0444">Lipid biosynthesis</keyword>
<keyword evidence="6" id="KW-0560">Oxidoreductase</keyword>
<evidence type="ECO:0000256" key="13">
    <source>
        <dbReference type="ARBA" id="ARBA00047917"/>
    </source>
</evidence>
<evidence type="ECO:0000256" key="8">
    <source>
        <dbReference type="ARBA" id="ARBA00037117"/>
    </source>
</evidence>
<comment type="function">
    <text evidence="8">Catalyzes the reduction of prostaglandin-ethanolamide H(2) (prostamide H(2)) to prostamide F(2alpha) with NADPH as proton donor. Also able to reduce prostaglandin H(2) to prostaglandin F(2alpha).</text>
</comment>
<proteinExistence type="inferred from homology"/>
<keyword evidence="4" id="KW-0276">Fatty acid metabolism</keyword>
<dbReference type="Gene3D" id="3.40.30.10">
    <property type="entry name" value="Glutaredoxin"/>
    <property type="match status" value="1"/>
</dbReference>
<evidence type="ECO:0000256" key="10">
    <source>
        <dbReference type="ARBA" id="ARBA00039126"/>
    </source>
</evidence>
<dbReference type="GO" id="GO:0005829">
    <property type="term" value="C:cytosol"/>
    <property type="evidence" value="ECO:0007669"/>
    <property type="project" value="UniProtKB-SubCell"/>
</dbReference>
<dbReference type="AlphaFoldDB" id="A0A8B8E5H2"/>
<comment type="catalytic activity">
    <reaction evidence="14">
        <text>prostamide F2alpha + [thioredoxin]-disulfide = prostamide H2 + [thioredoxin]-dithiol</text>
        <dbReference type="Rhea" id="RHEA:26373"/>
        <dbReference type="Rhea" id="RHEA-COMP:10698"/>
        <dbReference type="Rhea" id="RHEA-COMP:10700"/>
        <dbReference type="ChEBI" id="CHEBI:29950"/>
        <dbReference type="ChEBI" id="CHEBI:50058"/>
        <dbReference type="ChEBI" id="CHEBI:53081"/>
        <dbReference type="ChEBI" id="CHEBI:53082"/>
        <dbReference type="EC" id="1.11.1.20"/>
    </reaction>
</comment>
<name>A0A8B8E5H2_CRAVI</name>
<keyword evidence="7" id="KW-0443">Lipid metabolism</keyword>
<dbReference type="InterPro" id="IPR032801">
    <property type="entry name" value="PXL2A/B/C"/>
</dbReference>
<dbReference type="GeneID" id="111132326"/>
<evidence type="ECO:0000256" key="7">
    <source>
        <dbReference type="ARBA" id="ARBA00023098"/>
    </source>
</evidence>
<dbReference type="Proteomes" id="UP000694844">
    <property type="component" value="Chromosome 5"/>
</dbReference>
<protein>
    <recommendedName>
        <fullName evidence="11">Prostamide/prostaglandin F synthase</fullName>
        <ecNumber evidence="10">1.11.1.20</ecNumber>
    </recommendedName>
    <alternativeName>
        <fullName evidence="12">Peroxiredoxin-like 2B</fullName>
    </alternativeName>
</protein>
<dbReference type="OrthoDB" id="40334at2759"/>
<dbReference type="Pfam" id="PF13911">
    <property type="entry name" value="AhpC-TSA_2"/>
    <property type="match status" value="1"/>
</dbReference>
<evidence type="ECO:0000256" key="14">
    <source>
        <dbReference type="ARBA" id="ARBA00048626"/>
    </source>
</evidence>